<evidence type="ECO:0000256" key="3">
    <source>
        <dbReference type="ARBA" id="ARBA00022989"/>
    </source>
</evidence>
<keyword evidence="4 5" id="KW-0472">Membrane</keyword>
<dbReference type="Gene3D" id="1.20.1510.10">
    <property type="entry name" value="Cation efflux protein transmembrane domain"/>
    <property type="match status" value="1"/>
</dbReference>
<feature type="transmembrane region" description="Helical" evidence="5">
    <location>
        <begin position="116"/>
        <end position="134"/>
    </location>
</feature>
<evidence type="ECO:0000256" key="5">
    <source>
        <dbReference type="SAM" id="Phobius"/>
    </source>
</evidence>
<accession>A0A1F6CCS6</accession>
<evidence type="ECO:0000256" key="4">
    <source>
        <dbReference type="ARBA" id="ARBA00023136"/>
    </source>
</evidence>
<dbReference type="SUPFAM" id="SSF161111">
    <property type="entry name" value="Cation efflux protein transmembrane domain-like"/>
    <property type="match status" value="1"/>
</dbReference>
<feature type="transmembrane region" description="Helical" evidence="5">
    <location>
        <begin position="26"/>
        <end position="47"/>
    </location>
</feature>
<sequence length="220" mass="23909">MAETGHFTSCANPSDCWCEAKRYGQLVLIGAVIFTIEIIGNLLSGSLSLLADALHVVVCNTSYAVAAFAAIAAKLQRVSKEKAEGGAFCVLAVGLLLTALWILFEAMSRFKNPPEIASTLVIGTALIGGALNHWQQRIHHKAPEEHRGHKHAAAGIHILSDKYQSFVVAGSGVGMLIASHWWSEWPRYIDPAVSIVLACWLGWQVVVLGKDFLKEPEHHH</sequence>
<evidence type="ECO:0000256" key="1">
    <source>
        <dbReference type="ARBA" id="ARBA00004141"/>
    </source>
</evidence>
<comment type="subcellular location">
    <subcellularLocation>
        <location evidence="1">Membrane</location>
        <topology evidence="1">Multi-pass membrane protein</topology>
    </subcellularLocation>
</comment>
<feature type="transmembrane region" description="Helical" evidence="5">
    <location>
        <begin position="53"/>
        <end position="73"/>
    </location>
</feature>
<dbReference type="GO" id="GO:0008324">
    <property type="term" value="F:monoatomic cation transmembrane transporter activity"/>
    <property type="evidence" value="ECO:0007669"/>
    <property type="project" value="InterPro"/>
</dbReference>
<protein>
    <recommendedName>
        <fullName evidence="6">Cation efflux protein transmembrane domain-containing protein</fullName>
    </recommendedName>
</protein>
<keyword evidence="2 5" id="KW-0812">Transmembrane</keyword>
<dbReference type="Proteomes" id="UP000178344">
    <property type="component" value="Unassembled WGS sequence"/>
</dbReference>
<evidence type="ECO:0000313" key="7">
    <source>
        <dbReference type="EMBL" id="OGG46963.1"/>
    </source>
</evidence>
<dbReference type="InterPro" id="IPR058533">
    <property type="entry name" value="Cation_efflux_TM"/>
</dbReference>
<feature type="domain" description="Cation efflux protein transmembrane" evidence="6">
    <location>
        <begin position="28"/>
        <end position="201"/>
    </location>
</feature>
<dbReference type="Pfam" id="PF01545">
    <property type="entry name" value="Cation_efflux"/>
    <property type="match status" value="1"/>
</dbReference>
<dbReference type="InterPro" id="IPR027469">
    <property type="entry name" value="Cation_efflux_TMD_sf"/>
</dbReference>
<evidence type="ECO:0000256" key="2">
    <source>
        <dbReference type="ARBA" id="ARBA00022692"/>
    </source>
</evidence>
<dbReference type="GO" id="GO:0016020">
    <property type="term" value="C:membrane"/>
    <property type="evidence" value="ECO:0007669"/>
    <property type="project" value="UniProtKB-SubCell"/>
</dbReference>
<dbReference type="EMBL" id="MFKQ01000034">
    <property type="protein sequence ID" value="OGG46963.1"/>
    <property type="molecule type" value="Genomic_DNA"/>
</dbReference>
<name>A0A1F6CCS6_9BACT</name>
<gene>
    <name evidence="7" type="ORF">A2671_02590</name>
</gene>
<evidence type="ECO:0000259" key="6">
    <source>
        <dbReference type="Pfam" id="PF01545"/>
    </source>
</evidence>
<reference evidence="7 8" key="1">
    <citation type="journal article" date="2016" name="Nat. Commun.">
        <title>Thousands of microbial genomes shed light on interconnected biogeochemical processes in an aquifer system.</title>
        <authorList>
            <person name="Anantharaman K."/>
            <person name="Brown C.T."/>
            <person name="Hug L.A."/>
            <person name="Sharon I."/>
            <person name="Castelle C.J."/>
            <person name="Probst A.J."/>
            <person name="Thomas B.C."/>
            <person name="Singh A."/>
            <person name="Wilkins M.J."/>
            <person name="Karaoz U."/>
            <person name="Brodie E.L."/>
            <person name="Williams K.H."/>
            <person name="Hubbard S.S."/>
            <person name="Banfield J.F."/>
        </authorList>
    </citation>
    <scope>NUCLEOTIDE SEQUENCE [LARGE SCALE GENOMIC DNA]</scope>
</reference>
<feature type="transmembrane region" description="Helical" evidence="5">
    <location>
        <begin position="85"/>
        <end position="104"/>
    </location>
</feature>
<keyword evidence="3 5" id="KW-1133">Transmembrane helix</keyword>
<organism evidence="7 8">
    <name type="scientific">Candidatus Kaiserbacteria bacterium RIFCSPHIGHO2_01_FULL_49_13</name>
    <dbReference type="NCBI Taxonomy" id="1798477"/>
    <lineage>
        <taxon>Bacteria</taxon>
        <taxon>Candidatus Kaiseribacteriota</taxon>
    </lineage>
</organism>
<proteinExistence type="predicted"/>
<evidence type="ECO:0000313" key="8">
    <source>
        <dbReference type="Proteomes" id="UP000178344"/>
    </source>
</evidence>
<comment type="caution">
    <text evidence="7">The sequence shown here is derived from an EMBL/GenBank/DDBJ whole genome shotgun (WGS) entry which is preliminary data.</text>
</comment>
<dbReference type="AlphaFoldDB" id="A0A1F6CCS6"/>